<evidence type="ECO:0000313" key="3">
    <source>
        <dbReference type="Proteomes" id="UP000198688"/>
    </source>
</evidence>
<dbReference type="GO" id="GO:0016787">
    <property type="term" value="F:hydrolase activity"/>
    <property type="evidence" value="ECO:0007669"/>
    <property type="project" value="UniProtKB-KW"/>
</dbReference>
<dbReference type="EMBL" id="LT629758">
    <property type="protein sequence ID" value="SDT70391.1"/>
    <property type="molecule type" value="Genomic_DNA"/>
</dbReference>
<evidence type="ECO:0000259" key="1">
    <source>
        <dbReference type="Pfam" id="PF06259"/>
    </source>
</evidence>
<dbReference type="RefSeq" id="WP_092548343.1">
    <property type="nucleotide sequence ID" value="NZ_BOMJ01000006.1"/>
</dbReference>
<keyword evidence="2" id="KW-0378">Hydrolase</keyword>
<keyword evidence="3" id="KW-1185">Reference proteome</keyword>
<dbReference type="Pfam" id="PF06259">
    <property type="entry name" value="Abhydrolase_8"/>
    <property type="match status" value="1"/>
</dbReference>
<dbReference type="InterPro" id="IPR010427">
    <property type="entry name" value="DUF1023"/>
</dbReference>
<dbReference type="AlphaFoldDB" id="A0A1H2CJ03"/>
<feature type="domain" description="DUF1023" evidence="1">
    <location>
        <begin position="300"/>
        <end position="471"/>
    </location>
</feature>
<name>A0A1H2CJ03_9ACTN</name>
<organism evidence="2 3">
    <name type="scientific">Actinoplanes derwentensis</name>
    <dbReference type="NCBI Taxonomy" id="113562"/>
    <lineage>
        <taxon>Bacteria</taxon>
        <taxon>Bacillati</taxon>
        <taxon>Actinomycetota</taxon>
        <taxon>Actinomycetes</taxon>
        <taxon>Micromonosporales</taxon>
        <taxon>Micromonosporaceae</taxon>
        <taxon>Actinoplanes</taxon>
    </lineage>
</organism>
<dbReference type="SUPFAM" id="SSF53474">
    <property type="entry name" value="alpha/beta-Hydrolases"/>
    <property type="match status" value="1"/>
</dbReference>
<evidence type="ECO:0000313" key="2">
    <source>
        <dbReference type="EMBL" id="SDT70391.1"/>
    </source>
</evidence>
<dbReference type="OrthoDB" id="5969911at2"/>
<dbReference type="Gene3D" id="3.40.50.1820">
    <property type="entry name" value="alpha/beta hydrolase"/>
    <property type="match status" value="1"/>
</dbReference>
<protein>
    <submittedName>
        <fullName evidence="2">Alpha/beta hydrolase</fullName>
    </submittedName>
</protein>
<dbReference type="InterPro" id="IPR029058">
    <property type="entry name" value="AB_hydrolase_fold"/>
</dbReference>
<sequence length="547" mass="57341">MLIYTDLRDARIDQLSAAADEWQRVAELCEALESDAVNNLIAPLRTSGWAGEAATAAFARVEALDDEFEVAGLRSRTAAIVLRRAVEDFTQLQRQLQAAVEGAVAAGLSVDREGRVFPPDLGSAMRNDPDRELIHQRNVQNAGIFADLFTRILADATAADDQVARALGDLQATTYGQEAWEYGAASDGARSAAGVLGLSEDKIPAAGTDPVAVNAWWDGLSADERQIYLTAWPDRLGALDGVPAADRDTANRLALRDYIGDNVNEGRDQGNSQHDRAIYLLGRLEDGEHGQPSMYLLGLDTTGDGQAIVALGNPDTSAHTAVVVPGVGTELDEYRKEIRRAESLHNEAGALYPGTSVSVISWLGYDTPGGGGSGTDVVTAPFGAKSEAGARALDSFVDGLRAGHEGPATHVTVIGHSYGSTVVGEAARPGSGFAADDVIAAGSPGMRVDNAGQLTTGAAHTWATAAGDDNFVARPENSSSWLGIGGAEAVKLIHGPAPHDPAFGGQVLHADSHGHSGYWDSGRNILKAQVAVITGDYERAHLYGKAP</sequence>
<accession>A0A1H2CJ03</accession>
<dbReference type="Proteomes" id="UP000198688">
    <property type="component" value="Chromosome I"/>
</dbReference>
<gene>
    <name evidence="2" type="ORF">SAMN04489716_5945</name>
</gene>
<proteinExistence type="predicted"/>
<reference evidence="2 3" key="1">
    <citation type="submission" date="2016-10" db="EMBL/GenBank/DDBJ databases">
        <authorList>
            <person name="de Groot N.N."/>
        </authorList>
    </citation>
    <scope>NUCLEOTIDE SEQUENCE [LARGE SCALE GENOMIC DNA]</scope>
    <source>
        <strain evidence="2 3">DSM 43941</strain>
    </source>
</reference>
<dbReference type="STRING" id="113562.SAMN04489716_5945"/>